<accession>B4PAX0</accession>
<gene>
    <name evidence="2" type="primary">Dyak\GE11471</name>
    <name evidence="2" type="synonym">dyak_GLEANR_11800</name>
    <name evidence="2" type="synonym">GE11471</name>
    <name evidence="2" type="ORF">Dyak_GE11471</name>
</gene>
<dbReference type="EMBL" id="CM000158">
    <property type="protein sequence ID" value="EDW92510.2"/>
    <property type="molecule type" value="Genomic_DNA"/>
</dbReference>
<evidence type="ECO:0000256" key="1">
    <source>
        <dbReference type="SAM" id="MobiDB-lite"/>
    </source>
</evidence>
<dbReference type="Proteomes" id="UP000002282">
    <property type="component" value="Chromosome 2R"/>
</dbReference>
<keyword evidence="3" id="KW-1185">Reference proteome</keyword>
<feature type="region of interest" description="Disordered" evidence="1">
    <location>
        <begin position="264"/>
        <end position="286"/>
    </location>
</feature>
<feature type="compositionally biased region" description="Low complexity" evidence="1">
    <location>
        <begin position="157"/>
        <end position="170"/>
    </location>
</feature>
<dbReference type="OrthoDB" id="7872572at2759"/>
<dbReference type="KEGG" id="dya:Dyak_GE11471"/>
<feature type="compositionally biased region" description="Basic and acidic residues" evidence="1">
    <location>
        <begin position="129"/>
        <end position="148"/>
    </location>
</feature>
<feature type="compositionally biased region" description="Polar residues" evidence="1">
    <location>
        <begin position="269"/>
        <end position="286"/>
    </location>
</feature>
<reference evidence="2 3" key="2">
    <citation type="journal article" date="2007" name="PLoS Biol.">
        <title>Principles of genome evolution in the Drosophila melanogaster species group.</title>
        <authorList>
            <person name="Ranz J.M."/>
            <person name="Maurin D."/>
            <person name="Chan Y.S."/>
            <person name="von Grotthuss M."/>
            <person name="Hillier L.W."/>
            <person name="Roote J."/>
            <person name="Ashburner M."/>
            <person name="Bergman C.M."/>
        </authorList>
    </citation>
    <scope>NUCLEOTIDE SEQUENCE [LARGE SCALE GENOMIC DNA]</scope>
    <source>
        <strain evidence="3">Tai18E2 / Tucson 14021-0261.01</strain>
    </source>
</reference>
<protein>
    <submittedName>
        <fullName evidence="2">Uncharacterized protein</fullName>
    </submittedName>
</protein>
<name>B4PAX0_DROYA</name>
<evidence type="ECO:0000313" key="3">
    <source>
        <dbReference type="Proteomes" id="UP000002282"/>
    </source>
</evidence>
<sequence>MSKRFWNRNQRSVSLPRSELVEINPMVPGRSGAAEGAAAPSSSGPRMTVETLFRTTSSPRNGFPKLAGRPTFVRTPKQSSTSKNLPKMRGSLLPTKSVGTSSKSSNKENLHHRKPGSRHLAATPSRRPPQMDELGHDWRKSFQGESARENSSSPQLTSTQVASTSSTVISSDDDDYPDLKLAILGKRIHKLTGKAPKKAAKDHKAGKVAPPRSLGAKIKATSQVTDPRRSKVGACDFVYHQNLKDKIAVTTVMPQFYALWDSSPPPDCQPSTSKLNSPQNSKSLPTSDADFLFIEDLENRRAVENLMPELLTPPKASSLRPLERNPPTRDLSSLLGDDDHFPLSISAGESSQRDPLWSSTCIRWQERKEQHWDGAWRENDLCESAMREIPVPAAPPESVENWRAVESICMRMRGVDVPDNQGFVEEEPSFDELLDVLGVWEQEAKQEAKN</sequence>
<feature type="region of interest" description="Disordered" evidence="1">
    <location>
        <begin position="24"/>
        <end position="171"/>
    </location>
</feature>
<feature type="region of interest" description="Disordered" evidence="1">
    <location>
        <begin position="312"/>
        <end position="335"/>
    </location>
</feature>
<reference evidence="2 3" key="1">
    <citation type="journal article" date="2007" name="Nature">
        <title>Evolution of genes and genomes on the Drosophila phylogeny.</title>
        <authorList>
            <consortium name="Drosophila 12 Genomes Consortium"/>
            <person name="Clark A.G."/>
            <person name="Eisen M.B."/>
            <person name="Smith D.R."/>
            <person name="Bergman C.M."/>
            <person name="Oliver B."/>
            <person name="Markow T.A."/>
            <person name="Kaufman T.C."/>
            <person name="Kellis M."/>
            <person name="Gelbart W."/>
            <person name="Iyer V.N."/>
            <person name="Pollard D.A."/>
            <person name="Sackton T.B."/>
            <person name="Larracuente A.M."/>
            <person name="Singh N.D."/>
            <person name="Abad J.P."/>
            <person name="Abt D.N."/>
            <person name="Adryan B."/>
            <person name="Aguade M."/>
            <person name="Akashi H."/>
            <person name="Anderson W.W."/>
            <person name="Aquadro C.F."/>
            <person name="Ardell D.H."/>
            <person name="Arguello R."/>
            <person name="Artieri C.G."/>
            <person name="Barbash D.A."/>
            <person name="Barker D."/>
            <person name="Barsanti P."/>
            <person name="Batterham P."/>
            <person name="Batzoglou S."/>
            <person name="Begun D."/>
            <person name="Bhutkar A."/>
            <person name="Blanco E."/>
            <person name="Bosak S.A."/>
            <person name="Bradley R.K."/>
            <person name="Brand A.D."/>
            <person name="Brent M.R."/>
            <person name="Brooks A.N."/>
            <person name="Brown R.H."/>
            <person name="Butlin R.K."/>
            <person name="Caggese C."/>
            <person name="Calvi B.R."/>
            <person name="Bernardo de Carvalho A."/>
            <person name="Caspi A."/>
            <person name="Castrezana S."/>
            <person name="Celniker S.E."/>
            <person name="Chang J.L."/>
            <person name="Chapple C."/>
            <person name="Chatterji S."/>
            <person name="Chinwalla A."/>
            <person name="Civetta A."/>
            <person name="Clifton S.W."/>
            <person name="Comeron J.M."/>
            <person name="Costello J.C."/>
            <person name="Coyne J.A."/>
            <person name="Daub J."/>
            <person name="David R.G."/>
            <person name="Delcher A.L."/>
            <person name="Delehaunty K."/>
            <person name="Do C.B."/>
            <person name="Ebling H."/>
            <person name="Edwards K."/>
            <person name="Eickbush T."/>
            <person name="Evans J.D."/>
            <person name="Filipski A."/>
            <person name="Findeiss S."/>
            <person name="Freyhult E."/>
            <person name="Fulton L."/>
            <person name="Fulton R."/>
            <person name="Garcia A.C."/>
            <person name="Gardiner A."/>
            <person name="Garfield D.A."/>
            <person name="Garvin B.E."/>
            <person name="Gibson G."/>
            <person name="Gilbert D."/>
            <person name="Gnerre S."/>
            <person name="Godfrey J."/>
            <person name="Good R."/>
            <person name="Gotea V."/>
            <person name="Gravely B."/>
            <person name="Greenberg A.J."/>
            <person name="Griffiths-Jones S."/>
            <person name="Gross S."/>
            <person name="Guigo R."/>
            <person name="Gustafson E.A."/>
            <person name="Haerty W."/>
            <person name="Hahn M.W."/>
            <person name="Halligan D.L."/>
            <person name="Halpern A.L."/>
            <person name="Halter G.M."/>
            <person name="Han M.V."/>
            <person name="Heger A."/>
            <person name="Hillier L."/>
            <person name="Hinrichs A.S."/>
            <person name="Holmes I."/>
            <person name="Hoskins R.A."/>
            <person name="Hubisz M.J."/>
            <person name="Hultmark D."/>
            <person name="Huntley M.A."/>
            <person name="Jaffe D.B."/>
            <person name="Jagadeeshan S."/>
            <person name="Jeck W.R."/>
            <person name="Johnson J."/>
            <person name="Jones C.D."/>
            <person name="Jordan W.C."/>
            <person name="Karpen G.H."/>
            <person name="Kataoka E."/>
            <person name="Keightley P.D."/>
            <person name="Kheradpour P."/>
            <person name="Kirkness E.F."/>
            <person name="Koerich L.B."/>
            <person name="Kristiansen K."/>
            <person name="Kudrna D."/>
            <person name="Kulathinal R.J."/>
            <person name="Kumar S."/>
            <person name="Kwok R."/>
            <person name="Lander E."/>
            <person name="Langley C.H."/>
            <person name="Lapoint R."/>
            <person name="Lazzaro B.P."/>
            <person name="Lee S.J."/>
            <person name="Levesque L."/>
            <person name="Li R."/>
            <person name="Lin C.F."/>
            <person name="Lin M.F."/>
            <person name="Lindblad-Toh K."/>
            <person name="Llopart A."/>
            <person name="Long M."/>
            <person name="Low L."/>
            <person name="Lozovsky E."/>
            <person name="Lu J."/>
            <person name="Luo M."/>
            <person name="Machado C.A."/>
            <person name="Makalowski W."/>
            <person name="Marzo M."/>
            <person name="Matsuda M."/>
            <person name="Matzkin L."/>
            <person name="McAllister B."/>
            <person name="McBride C.S."/>
            <person name="McKernan B."/>
            <person name="McKernan K."/>
            <person name="Mendez-Lago M."/>
            <person name="Minx P."/>
            <person name="Mollenhauer M.U."/>
            <person name="Montooth K."/>
            <person name="Mount S.M."/>
            <person name="Mu X."/>
            <person name="Myers E."/>
            <person name="Negre B."/>
            <person name="Newfeld S."/>
            <person name="Nielsen R."/>
            <person name="Noor M.A."/>
            <person name="O'Grady P."/>
            <person name="Pachter L."/>
            <person name="Papaceit M."/>
            <person name="Parisi M.J."/>
            <person name="Parisi M."/>
            <person name="Parts L."/>
            <person name="Pedersen J.S."/>
            <person name="Pesole G."/>
            <person name="Phillippy A.M."/>
            <person name="Ponting C.P."/>
            <person name="Pop M."/>
            <person name="Porcelli D."/>
            <person name="Powell J.R."/>
            <person name="Prohaska S."/>
            <person name="Pruitt K."/>
            <person name="Puig M."/>
            <person name="Quesneville H."/>
            <person name="Ram K.R."/>
            <person name="Rand D."/>
            <person name="Rasmussen M.D."/>
            <person name="Reed L.K."/>
            <person name="Reenan R."/>
            <person name="Reily A."/>
            <person name="Remington K.A."/>
            <person name="Rieger T.T."/>
            <person name="Ritchie M.G."/>
            <person name="Robin C."/>
            <person name="Rogers Y.H."/>
            <person name="Rohde C."/>
            <person name="Rozas J."/>
            <person name="Rubenfield M.J."/>
            <person name="Ruiz A."/>
            <person name="Russo S."/>
            <person name="Salzberg S.L."/>
            <person name="Sanchez-Gracia A."/>
            <person name="Saranga D.J."/>
            <person name="Sato H."/>
            <person name="Schaeffer S.W."/>
            <person name="Schatz M.C."/>
            <person name="Schlenke T."/>
            <person name="Schwartz R."/>
            <person name="Segarra C."/>
            <person name="Singh R.S."/>
            <person name="Sirot L."/>
            <person name="Sirota M."/>
            <person name="Sisneros N.B."/>
            <person name="Smith C.D."/>
            <person name="Smith T.F."/>
            <person name="Spieth J."/>
            <person name="Stage D.E."/>
            <person name="Stark A."/>
            <person name="Stephan W."/>
            <person name="Strausberg R.L."/>
            <person name="Strempel S."/>
            <person name="Sturgill D."/>
            <person name="Sutton G."/>
            <person name="Sutton G.G."/>
            <person name="Tao W."/>
            <person name="Teichmann S."/>
            <person name="Tobari Y.N."/>
            <person name="Tomimura Y."/>
            <person name="Tsolas J.M."/>
            <person name="Valente V.L."/>
            <person name="Venter E."/>
            <person name="Venter J.C."/>
            <person name="Vicario S."/>
            <person name="Vieira F.G."/>
            <person name="Vilella A.J."/>
            <person name="Villasante A."/>
            <person name="Walenz B."/>
            <person name="Wang J."/>
            <person name="Wasserman M."/>
            <person name="Watts T."/>
            <person name="Wilson D."/>
            <person name="Wilson R.K."/>
            <person name="Wing R.A."/>
            <person name="Wolfner M.F."/>
            <person name="Wong A."/>
            <person name="Wong G.K."/>
            <person name="Wu C.I."/>
            <person name="Wu G."/>
            <person name="Yamamoto D."/>
            <person name="Yang H.P."/>
            <person name="Yang S.P."/>
            <person name="Yorke J.A."/>
            <person name="Yoshida K."/>
            <person name="Zdobnov E."/>
            <person name="Zhang P."/>
            <person name="Zhang Y."/>
            <person name="Zimin A.V."/>
            <person name="Baldwin J."/>
            <person name="Abdouelleil A."/>
            <person name="Abdulkadir J."/>
            <person name="Abebe A."/>
            <person name="Abera B."/>
            <person name="Abreu J."/>
            <person name="Acer S.C."/>
            <person name="Aftuck L."/>
            <person name="Alexander A."/>
            <person name="An P."/>
            <person name="Anderson E."/>
            <person name="Anderson S."/>
            <person name="Arachi H."/>
            <person name="Azer M."/>
            <person name="Bachantsang P."/>
            <person name="Barry A."/>
            <person name="Bayul T."/>
            <person name="Berlin A."/>
            <person name="Bessette D."/>
            <person name="Bloom T."/>
            <person name="Blye J."/>
            <person name="Boguslavskiy L."/>
            <person name="Bonnet C."/>
            <person name="Boukhgalter B."/>
            <person name="Bourzgui I."/>
            <person name="Brown A."/>
            <person name="Cahill P."/>
            <person name="Channer S."/>
            <person name="Cheshatsang Y."/>
            <person name="Chuda L."/>
            <person name="Citroen M."/>
            <person name="Collymore A."/>
            <person name="Cooke P."/>
            <person name="Costello M."/>
            <person name="D'Aco K."/>
            <person name="Daza R."/>
            <person name="De Haan G."/>
            <person name="DeGray S."/>
            <person name="DeMaso C."/>
            <person name="Dhargay N."/>
            <person name="Dooley K."/>
            <person name="Dooley E."/>
            <person name="Doricent M."/>
            <person name="Dorje P."/>
            <person name="Dorjee K."/>
            <person name="Dupes A."/>
            <person name="Elong R."/>
            <person name="Falk J."/>
            <person name="Farina A."/>
            <person name="Faro S."/>
            <person name="Ferguson D."/>
            <person name="Fisher S."/>
            <person name="Foley C.D."/>
            <person name="Franke A."/>
            <person name="Friedrich D."/>
            <person name="Gadbois L."/>
            <person name="Gearin G."/>
            <person name="Gearin C.R."/>
            <person name="Giannoukos G."/>
            <person name="Goode T."/>
            <person name="Graham J."/>
            <person name="Grandbois E."/>
            <person name="Grewal S."/>
            <person name="Gyaltsen K."/>
            <person name="Hafez N."/>
            <person name="Hagos B."/>
            <person name="Hall J."/>
            <person name="Henson C."/>
            <person name="Hollinger A."/>
            <person name="Honan T."/>
            <person name="Huard M.D."/>
            <person name="Hughes L."/>
            <person name="Hurhula B."/>
            <person name="Husby M.E."/>
            <person name="Kamat A."/>
            <person name="Kanga B."/>
            <person name="Kashin S."/>
            <person name="Khazanovich D."/>
            <person name="Kisner P."/>
            <person name="Lance K."/>
            <person name="Lara M."/>
            <person name="Lee W."/>
            <person name="Lennon N."/>
            <person name="Letendre F."/>
            <person name="LeVine R."/>
            <person name="Lipovsky A."/>
            <person name="Liu X."/>
            <person name="Liu J."/>
            <person name="Liu S."/>
            <person name="Lokyitsang T."/>
            <person name="Lokyitsang Y."/>
            <person name="Lubonja R."/>
            <person name="Lui A."/>
            <person name="MacDonald P."/>
            <person name="Magnisalis V."/>
            <person name="Maru K."/>
            <person name="Matthews C."/>
            <person name="McCusker W."/>
            <person name="McDonough S."/>
            <person name="Mehta T."/>
            <person name="Meldrim J."/>
            <person name="Meneus L."/>
            <person name="Mihai O."/>
            <person name="Mihalev A."/>
            <person name="Mihova T."/>
            <person name="Mittelman R."/>
            <person name="Mlenga V."/>
            <person name="Montmayeur A."/>
            <person name="Mulrain L."/>
            <person name="Navidi A."/>
            <person name="Naylor J."/>
            <person name="Negash T."/>
            <person name="Nguyen T."/>
            <person name="Nguyen N."/>
            <person name="Nicol R."/>
            <person name="Norbu C."/>
            <person name="Norbu N."/>
            <person name="Novod N."/>
            <person name="O'Neill B."/>
            <person name="Osman S."/>
            <person name="Markiewicz E."/>
            <person name="Oyono O.L."/>
            <person name="Patti C."/>
            <person name="Phunkhang P."/>
            <person name="Pierre F."/>
            <person name="Priest M."/>
            <person name="Raghuraman S."/>
            <person name="Rege F."/>
            <person name="Reyes R."/>
            <person name="Rise C."/>
            <person name="Rogov P."/>
            <person name="Ross K."/>
            <person name="Ryan E."/>
            <person name="Settipalli S."/>
            <person name="Shea T."/>
            <person name="Sherpa N."/>
            <person name="Shi L."/>
            <person name="Shih D."/>
            <person name="Sparrow T."/>
            <person name="Spaulding J."/>
            <person name="Stalker J."/>
            <person name="Stange-Thomann N."/>
            <person name="Stavropoulos S."/>
            <person name="Stone C."/>
            <person name="Strader C."/>
            <person name="Tesfaye S."/>
            <person name="Thomson T."/>
            <person name="Thoulutsang Y."/>
            <person name="Thoulutsang D."/>
            <person name="Topham K."/>
            <person name="Topping I."/>
            <person name="Tsamla T."/>
            <person name="Vassiliev H."/>
            <person name="Vo A."/>
            <person name="Wangchuk T."/>
            <person name="Wangdi T."/>
            <person name="Weiand M."/>
            <person name="Wilkinson J."/>
            <person name="Wilson A."/>
            <person name="Yadav S."/>
            <person name="Young G."/>
            <person name="Yu Q."/>
            <person name="Zembek L."/>
            <person name="Zhong D."/>
            <person name="Zimmer A."/>
            <person name="Zwirko Z."/>
            <person name="Jaffe D.B."/>
            <person name="Alvarez P."/>
            <person name="Brockman W."/>
            <person name="Butler J."/>
            <person name="Chin C."/>
            <person name="Gnerre S."/>
            <person name="Grabherr M."/>
            <person name="Kleber M."/>
            <person name="Mauceli E."/>
            <person name="MacCallum I."/>
        </authorList>
    </citation>
    <scope>NUCLEOTIDE SEQUENCE [LARGE SCALE GENOMIC DNA]</scope>
    <source>
        <strain evidence="3">Tai18E2 / Tucson 14021-0261.01</strain>
    </source>
</reference>
<feature type="compositionally biased region" description="Low complexity" evidence="1">
    <location>
        <begin position="28"/>
        <end position="46"/>
    </location>
</feature>
<dbReference type="AlphaFoldDB" id="B4PAX0"/>
<evidence type="ECO:0000313" key="2">
    <source>
        <dbReference type="EMBL" id="EDW92510.2"/>
    </source>
</evidence>
<proteinExistence type="predicted"/>
<dbReference type="HOGENOM" id="CLU_571448_0_0_1"/>
<organism evidence="2 3">
    <name type="scientific">Drosophila yakuba</name>
    <name type="common">Fruit fly</name>
    <dbReference type="NCBI Taxonomy" id="7245"/>
    <lineage>
        <taxon>Eukaryota</taxon>
        <taxon>Metazoa</taxon>
        <taxon>Ecdysozoa</taxon>
        <taxon>Arthropoda</taxon>
        <taxon>Hexapoda</taxon>
        <taxon>Insecta</taxon>
        <taxon>Pterygota</taxon>
        <taxon>Neoptera</taxon>
        <taxon>Endopterygota</taxon>
        <taxon>Diptera</taxon>
        <taxon>Brachycera</taxon>
        <taxon>Muscomorpha</taxon>
        <taxon>Ephydroidea</taxon>
        <taxon>Drosophilidae</taxon>
        <taxon>Drosophila</taxon>
        <taxon>Sophophora</taxon>
    </lineage>
</organism>